<organism evidence="7 8">
    <name type="scientific">Chiayiivirga flava</name>
    <dbReference type="NCBI Taxonomy" id="659595"/>
    <lineage>
        <taxon>Bacteria</taxon>
        <taxon>Pseudomonadati</taxon>
        <taxon>Pseudomonadota</taxon>
        <taxon>Gammaproteobacteria</taxon>
        <taxon>Lysobacterales</taxon>
        <taxon>Lysobacteraceae</taxon>
        <taxon>Chiayiivirga</taxon>
    </lineage>
</organism>
<evidence type="ECO:0000256" key="1">
    <source>
        <dbReference type="ARBA" id="ARBA00010641"/>
    </source>
</evidence>
<evidence type="ECO:0000313" key="8">
    <source>
        <dbReference type="Proteomes" id="UP000521199"/>
    </source>
</evidence>
<dbReference type="Proteomes" id="UP000521199">
    <property type="component" value="Unassembled WGS sequence"/>
</dbReference>
<evidence type="ECO:0000256" key="2">
    <source>
        <dbReference type="ARBA" id="ARBA00023015"/>
    </source>
</evidence>
<feature type="domain" description="RNA polymerase sigma factor 70 region 4 type 2" evidence="6">
    <location>
        <begin position="136"/>
        <end position="186"/>
    </location>
</feature>
<comment type="caution">
    <text evidence="7">The sequence shown here is derived from an EMBL/GenBank/DDBJ whole genome shotgun (WGS) entry which is preliminary data.</text>
</comment>
<dbReference type="InterPro" id="IPR007627">
    <property type="entry name" value="RNA_pol_sigma70_r2"/>
</dbReference>
<dbReference type="CDD" id="cd06171">
    <property type="entry name" value="Sigma70_r4"/>
    <property type="match status" value="1"/>
</dbReference>
<dbReference type="NCBIfam" id="TIGR02937">
    <property type="entry name" value="sigma70-ECF"/>
    <property type="match status" value="1"/>
</dbReference>
<dbReference type="GO" id="GO:0006352">
    <property type="term" value="P:DNA-templated transcription initiation"/>
    <property type="evidence" value="ECO:0007669"/>
    <property type="project" value="InterPro"/>
</dbReference>
<dbReference type="InterPro" id="IPR036388">
    <property type="entry name" value="WH-like_DNA-bd_sf"/>
</dbReference>
<dbReference type="InterPro" id="IPR013324">
    <property type="entry name" value="RNA_pol_sigma_r3/r4-like"/>
</dbReference>
<dbReference type="PANTHER" id="PTHR43133:SF62">
    <property type="entry name" value="RNA POLYMERASE SIGMA FACTOR SIGZ"/>
    <property type="match status" value="1"/>
</dbReference>
<proteinExistence type="inferred from homology"/>
<dbReference type="SUPFAM" id="SSF88659">
    <property type="entry name" value="Sigma3 and sigma4 domains of RNA polymerase sigma factors"/>
    <property type="match status" value="1"/>
</dbReference>
<evidence type="ECO:0000313" key="7">
    <source>
        <dbReference type="EMBL" id="MBB5208647.1"/>
    </source>
</evidence>
<evidence type="ECO:0000259" key="5">
    <source>
        <dbReference type="Pfam" id="PF04542"/>
    </source>
</evidence>
<keyword evidence="4" id="KW-0804">Transcription</keyword>
<feature type="domain" description="RNA polymerase sigma-70 region 2" evidence="5">
    <location>
        <begin position="33"/>
        <end position="101"/>
    </location>
</feature>
<dbReference type="RefSeq" id="WP_183961163.1">
    <property type="nucleotide sequence ID" value="NZ_JACHHP010000003.1"/>
</dbReference>
<comment type="similarity">
    <text evidence="1">Belongs to the sigma-70 factor family. ECF subfamily.</text>
</comment>
<protein>
    <submittedName>
        <fullName evidence="7">RNA polymerase sigma-70 factor (ECF subfamily)</fullName>
    </submittedName>
</protein>
<dbReference type="Gene3D" id="1.10.10.10">
    <property type="entry name" value="Winged helix-like DNA-binding domain superfamily/Winged helix DNA-binding domain"/>
    <property type="match status" value="1"/>
</dbReference>
<keyword evidence="8" id="KW-1185">Reference proteome</keyword>
<dbReference type="GO" id="GO:0016987">
    <property type="term" value="F:sigma factor activity"/>
    <property type="evidence" value="ECO:0007669"/>
    <property type="project" value="UniProtKB-KW"/>
</dbReference>
<keyword evidence="3" id="KW-0731">Sigma factor</keyword>
<accession>A0A7W8D6X2</accession>
<dbReference type="AlphaFoldDB" id="A0A7W8D6X2"/>
<evidence type="ECO:0000256" key="4">
    <source>
        <dbReference type="ARBA" id="ARBA00023163"/>
    </source>
</evidence>
<reference evidence="7 8" key="1">
    <citation type="submission" date="2020-08" db="EMBL/GenBank/DDBJ databases">
        <title>Genomic Encyclopedia of Type Strains, Phase IV (KMG-IV): sequencing the most valuable type-strain genomes for metagenomic binning, comparative biology and taxonomic classification.</title>
        <authorList>
            <person name="Goeker M."/>
        </authorList>
    </citation>
    <scope>NUCLEOTIDE SEQUENCE [LARGE SCALE GENOMIC DNA]</scope>
    <source>
        <strain evidence="7 8">DSM 24163</strain>
    </source>
</reference>
<name>A0A7W8D6X2_9GAMM</name>
<sequence length="197" mass="22087">MLPDEPSPPRADDDLAPLLQRIRAREQAALSELYERTSSQVYTTAFNMLRDPNDAEEVVGDVYQQVWEKVESYDPARGRVIAWLLTQAWTRAIDRQRRERRHSRVLHLDSTDMASVPDDTLSSARLIDALDAESAVGKAFDRLSAAQREMVALAFYEDLSHPEIAERTGMAIGTVKSHIRRGLAALRKALGGGRSND</sequence>
<dbReference type="PANTHER" id="PTHR43133">
    <property type="entry name" value="RNA POLYMERASE ECF-TYPE SIGMA FACTO"/>
    <property type="match status" value="1"/>
</dbReference>
<dbReference type="Pfam" id="PF04542">
    <property type="entry name" value="Sigma70_r2"/>
    <property type="match status" value="1"/>
</dbReference>
<keyword evidence="2" id="KW-0805">Transcription regulation</keyword>
<dbReference type="InterPro" id="IPR013325">
    <property type="entry name" value="RNA_pol_sigma_r2"/>
</dbReference>
<dbReference type="InterPro" id="IPR013249">
    <property type="entry name" value="RNA_pol_sigma70_r4_t2"/>
</dbReference>
<dbReference type="Pfam" id="PF08281">
    <property type="entry name" value="Sigma70_r4_2"/>
    <property type="match status" value="1"/>
</dbReference>
<dbReference type="EMBL" id="JACHHP010000003">
    <property type="protein sequence ID" value="MBB5208647.1"/>
    <property type="molecule type" value="Genomic_DNA"/>
</dbReference>
<dbReference type="InterPro" id="IPR014284">
    <property type="entry name" value="RNA_pol_sigma-70_dom"/>
</dbReference>
<dbReference type="InterPro" id="IPR039425">
    <property type="entry name" value="RNA_pol_sigma-70-like"/>
</dbReference>
<gene>
    <name evidence="7" type="ORF">HNQ52_002189</name>
</gene>
<evidence type="ECO:0000259" key="6">
    <source>
        <dbReference type="Pfam" id="PF08281"/>
    </source>
</evidence>
<dbReference type="SUPFAM" id="SSF88946">
    <property type="entry name" value="Sigma2 domain of RNA polymerase sigma factors"/>
    <property type="match status" value="1"/>
</dbReference>
<evidence type="ECO:0000256" key="3">
    <source>
        <dbReference type="ARBA" id="ARBA00023082"/>
    </source>
</evidence>
<dbReference type="Gene3D" id="1.10.1740.10">
    <property type="match status" value="1"/>
</dbReference>
<dbReference type="GO" id="GO:0003677">
    <property type="term" value="F:DNA binding"/>
    <property type="evidence" value="ECO:0007669"/>
    <property type="project" value="InterPro"/>
</dbReference>